<dbReference type="AlphaFoldDB" id="A0A7K1TCP6"/>
<proteinExistence type="predicted"/>
<evidence type="ECO:0000313" key="4">
    <source>
        <dbReference type="Proteomes" id="UP000441336"/>
    </source>
</evidence>
<keyword evidence="4" id="KW-1185">Reference proteome</keyword>
<reference evidence="3 4" key="1">
    <citation type="submission" date="2019-12" db="EMBL/GenBank/DDBJ databases">
        <title>Hymenobacter sp. HMF4947 Genome sequencing and assembly.</title>
        <authorList>
            <person name="Kang H."/>
            <person name="Cha I."/>
            <person name="Kim H."/>
            <person name="Joh K."/>
        </authorList>
    </citation>
    <scope>NUCLEOTIDE SEQUENCE [LARGE SCALE GENOMIC DNA]</scope>
    <source>
        <strain evidence="3 4">HMF4947</strain>
    </source>
</reference>
<sequence length="346" mass="35851">MANSTFFSRFFPAVRIPSVGMWSLACLTLLAARPSQAQDVSRYQFAATSGTFTPLVGGTAVSNLSANDAISANITLPFTFTYGGKAYTTLQATTDGYIDFRGSSTYSQSINTLGAGLTTVAPFYDDLTGVNGTASYAVSGTSPNRVFTFEWLNWGIGFNATAANLSFQVKLYEGTNVLQFVYRPEAGAVGTTPSASIGIDGGTTTAGTRGNFVSLSDASASPTLVNNATAALPVNTISTRPAAGQVYTFTPAATLATRTAFGASQLELFPNPAAGAFTLRLPALAAERTAQVALFNSLGQLLQSRSLDLAPAGTQTQVDVSALAAGLYTLRVQAGSQVATQQVAVK</sequence>
<dbReference type="InterPro" id="IPR026444">
    <property type="entry name" value="Secre_tail"/>
</dbReference>
<keyword evidence="1" id="KW-0732">Signal</keyword>
<comment type="caution">
    <text evidence="3">The sequence shown here is derived from an EMBL/GenBank/DDBJ whole genome shotgun (WGS) entry which is preliminary data.</text>
</comment>
<evidence type="ECO:0000259" key="2">
    <source>
        <dbReference type="Pfam" id="PF18962"/>
    </source>
</evidence>
<feature type="signal peptide" evidence="1">
    <location>
        <begin position="1"/>
        <end position="37"/>
    </location>
</feature>
<evidence type="ECO:0000256" key="1">
    <source>
        <dbReference type="SAM" id="SignalP"/>
    </source>
</evidence>
<name>A0A7K1TCP6_9BACT</name>
<dbReference type="RefSeq" id="WP_157563241.1">
    <property type="nucleotide sequence ID" value="NZ_WQKZ01000002.1"/>
</dbReference>
<accession>A0A7K1TCP6</accession>
<feature type="domain" description="Secretion system C-terminal sorting" evidence="2">
    <location>
        <begin position="268"/>
        <end position="343"/>
    </location>
</feature>
<feature type="chain" id="PRO_5029443710" evidence="1">
    <location>
        <begin position="38"/>
        <end position="346"/>
    </location>
</feature>
<protein>
    <submittedName>
        <fullName evidence="3">T9SS type A sorting domain-containing protein</fullName>
    </submittedName>
</protein>
<dbReference type="Proteomes" id="UP000441336">
    <property type="component" value="Unassembled WGS sequence"/>
</dbReference>
<gene>
    <name evidence="3" type="ORF">GO988_06460</name>
</gene>
<organism evidence="3 4">
    <name type="scientific">Hymenobacter ginkgonis</name>
    <dbReference type="NCBI Taxonomy" id="2682976"/>
    <lineage>
        <taxon>Bacteria</taxon>
        <taxon>Pseudomonadati</taxon>
        <taxon>Bacteroidota</taxon>
        <taxon>Cytophagia</taxon>
        <taxon>Cytophagales</taxon>
        <taxon>Hymenobacteraceae</taxon>
        <taxon>Hymenobacter</taxon>
    </lineage>
</organism>
<evidence type="ECO:0000313" key="3">
    <source>
        <dbReference type="EMBL" id="MVN75961.1"/>
    </source>
</evidence>
<dbReference type="NCBIfam" id="TIGR04183">
    <property type="entry name" value="Por_Secre_tail"/>
    <property type="match status" value="1"/>
</dbReference>
<dbReference type="EMBL" id="WQKZ01000002">
    <property type="protein sequence ID" value="MVN75961.1"/>
    <property type="molecule type" value="Genomic_DNA"/>
</dbReference>
<dbReference type="Pfam" id="PF18962">
    <property type="entry name" value="Por_Secre_tail"/>
    <property type="match status" value="1"/>
</dbReference>